<reference evidence="1 2" key="1">
    <citation type="journal article" date="2016" name="Nat. Commun.">
        <title>Thousands of microbial genomes shed light on interconnected biogeochemical processes in an aquifer system.</title>
        <authorList>
            <person name="Anantharaman K."/>
            <person name="Brown C.T."/>
            <person name="Hug L.A."/>
            <person name="Sharon I."/>
            <person name="Castelle C.J."/>
            <person name="Probst A.J."/>
            <person name="Thomas B.C."/>
            <person name="Singh A."/>
            <person name="Wilkins M.J."/>
            <person name="Karaoz U."/>
            <person name="Brodie E.L."/>
            <person name="Williams K.H."/>
            <person name="Hubbard S.S."/>
            <person name="Banfield J.F."/>
        </authorList>
    </citation>
    <scope>NUCLEOTIDE SEQUENCE [LARGE SCALE GENOMIC DNA]</scope>
</reference>
<dbReference type="Proteomes" id="UP000177718">
    <property type="component" value="Unassembled WGS sequence"/>
</dbReference>
<gene>
    <name evidence="1" type="ORF">A3A61_04275</name>
</gene>
<protein>
    <submittedName>
        <fullName evidence="1">Uncharacterized protein</fullName>
    </submittedName>
</protein>
<evidence type="ECO:0000313" key="1">
    <source>
        <dbReference type="EMBL" id="OGY32275.1"/>
    </source>
</evidence>
<dbReference type="AlphaFoldDB" id="A0A1G1WX21"/>
<accession>A0A1G1WX21</accession>
<comment type="caution">
    <text evidence="1">The sequence shown here is derived from an EMBL/GenBank/DDBJ whole genome shotgun (WGS) entry which is preliminary data.</text>
</comment>
<dbReference type="STRING" id="1802605.A3A61_04275"/>
<name>A0A1G1WX21_9BACT</name>
<organism evidence="1 2">
    <name type="scientific">Candidatus Woykebacteria bacterium RIFCSPLOWO2_01_FULL_43_14</name>
    <dbReference type="NCBI Taxonomy" id="1802605"/>
    <lineage>
        <taxon>Bacteria</taxon>
        <taxon>Candidatus Woykeibacteriota</taxon>
    </lineage>
</organism>
<proteinExistence type="predicted"/>
<sequence>MKTFLVILPVIFLALMVAGYYGFVPELSTLLGADKPRDLGIHPTSQDLASAQSKSGVNFSEITSAATPEETLKFSGKIDINNSFTDAEMTAMALDNPWKYNFLKGSQVKFNADGSTEMSGIFYADRLKGYAKAHGINERDIKPALDAVGLLPFNPPYYLKMNVGIQDGHMTMNISDLEIGKINLTSTVVLKENSEAIASFIQDEVINATPGVEVQSLTTSNGALNYKGSFPQTISVAH</sequence>
<evidence type="ECO:0000313" key="2">
    <source>
        <dbReference type="Proteomes" id="UP000177718"/>
    </source>
</evidence>
<dbReference type="EMBL" id="MHDB01000016">
    <property type="protein sequence ID" value="OGY32275.1"/>
    <property type="molecule type" value="Genomic_DNA"/>
</dbReference>